<sequence>MYLVQHSRNLVFVVLVRKNDGGCSPWRKSGWHSPFSVL</sequence>
<dbReference type="Proteomes" id="UP000004410">
    <property type="component" value="Unassembled WGS sequence"/>
</dbReference>
<evidence type="ECO:0000313" key="2">
    <source>
        <dbReference type="Proteomes" id="UP000004410"/>
    </source>
</evidence>
<dbReference type="PaxDb" id="411470-RUMGNA_03311"/>
<accession>A7B6U7</accession>
<dbReference type="AlphaFoldDB" id="A7B6U7"/>
<reference evidence="1 2" key="1">
    <citation type="submission" date="2007-04" db="EMBL/GenBank/DDBJ databases">
        <authorList>
            <person name="Fulton L."/>
            <person name="Clifton S."/>
            <person name="Fulton B."/>
            <person name="Xu J."/>
            <person name="Minx P."/>
            <person name="Pepin K.H."/>
            <person name="Johnson M."/>
            <person name="Thiruvilangam P."/>
            <person name="Bhonagiri V."/>
            <person name="Nash W.E."/>
            <person name="Mardis E.R."/>
            <person name="Wilson R.K."/>
        </authorList>
    </citation>
    <scope>NUCLEOTIDE SEQUENCE [LARGE SCALE GENOMIC DNA]</scope>
    <source>
        <strain evidence="1 2">ATCC 29149</strain>
    </source>
</reference>
<comment type="caution">
    <text evidence="1">The sequence shown here is derived from an EMBL/GenBank/DDBJ whole genome shotgun (WGS) entry which is preliminary data.</text>
</comment>
<organism evidence="1 2">
    <name type="scientific">Mediterraneibacter gnavus (strain ATCC 29149 / DSM 114966 / JCM 6515 / VPI C7-9)</name>
    <name type="common">Ruminococcus gnavus</name>
    <dbReference type="NCBI Taxonomy" id="411470"/>
    <lineage>
        <taxon>Bacteria</taxon>
        <taxon>Bacillati</taxon>
        <taxon>Bacillota</taxon>
        <taxon>Clostridia</taxon>
        <taxon>Lachnospirales</taxon>
        <taxon>Lachnospiraceae</taxon>
        <taxon>Mediterraneibacter</taxon>
    </lineage>
</organism>
<name>A7B6U7_MEDG7</name>
<reference evidence="1 2" key="2">
    <citation type="submission" date="2007-06" db="EMBL/GenBank/DDBJ databases">
        <title>Draft genome sequence of Ruminococcus gnavus (ATCC 29149).</title>
        <authorList>
            <person name="Sudarsanam P."/>
            <person name="Ley R."/>
            <person name="Guruge J."/>
            <person name="Turnbaugh P.J."/>
            <person name="Mahowald M."/>
            <person name="Liep D."/>
            <person name="Gordon J."/>
        </authorList>
    </citation>
    <scope>NUCLEOTIDE SEQUENCE [LARGE SCALE GENOMIC DNA]</scope>
    <source>
        <strain evidence="1 2">ATCC 29149</strain>
    </source>
</reference>
<protein>
    <submittedName>
        <fullName evidence="1">Uncharacterized protein</fullName>
    </submittedName>
</protein>
<evidence type="ECO:0000313" key="1">
    <source>
        <dbReference type="EMBL" id="EDN76209.1"/>
    </source>
</evidence>
<gene>
    <name evidence="1" type="ORF">RUMGNA_03311</name>
</gene>
<dbReference type="EMBL" id="AAYG02000031">
    <property type="protein sequence ID" value="EDN76209.1"/>
    <property type="molecule type" value="Genomic_DNA"/>
</dbReference>
<proteinExistence type="predicted"/>